<dbReference type="PANTHER" id="PTHR30146:SF95">
    <property type="entry name" value="RIBOSE OPERON REPRESSOR"/>
    <property type="match status" value="1"/>
</dbReference>
<dbReference type="InterPro" id="IPR010982">
    <property type="entry name" value="Lambda_DNA-bd_dom_sf"/>
</dbReference>
<dbReference type="SUPFAM" id="SSF47413">
    <property type="entry name" value="lambda repressor-like DNA-binding domains"/>
    <property type="match status" value="1"/>
</dbReference>
<name>A0A967K7D5_9PROT</name>
<evidence type="ECO:0000313" key="6">
    <source>
        <dbReference type="EMBL" id="NIA69778.1"/>
    </source>
</evidence>
<comment type="caution">
    <text evidence="6">The sequence shown here is derived from an EMBL/GenBank/DDBJ whole genome shotgun (WGS) entry which is preliminary data.</text>
</comment>
<dbReference type="EMBL" id="JAAQPH010000010">
    <property type="protein sequence ID" value="NIA69778.1"/>
    <property type="molecule type" value="Genomic_DNA"/>
</dbReference>
<keyword evidence="2" id="KW-0805">Transcription regulation</keyword>
<dbReference type="InterPro" id="IPR000843">
    <property type="entry name" value="HTH_LacI"/>
</dbReference>
<dbReference type="Pfam" id="PF00356">
    <property type="entry name" value="LacI"/>
    <property type="match status" value="1"/>
</dbReference>
<gene>
    <name evidence="6" type="ORF">HBA54_14335</name>
</gene>
<dbReference type="SMART" id="SM00354">
    <property type="entry name" value="HTH_LACI"/>
    <property type="match status" value="1"/>
</dbReference>
<feature type="domain" description="HTH lacI-type" evidence="5">
    <location>
        <begin position="1"/>
        <end position="55"/>
    </location>
</feature>
<dbReference type="GO" id="GO:0000976">
    <property type="term" value="F:transcription cis-regulatory region binding"/>
    <property type="evidence" value="ECO:0007669"/>
    <property type="project" value="TreeGrafter"/>
</dbReference>
<evidence type="ECO:0000259" key="5">
    <source>
        <dbReference type="PROSITE" id="PS50932"/>
    </source>
</evidence>
<evidence type="ECO:0000313" key="7">
    <source>
        <dbReference type="Proteomes" id="UP000761264"/>
    </source>
</evidence>
<dbReference type="Pfam" id="PF13377">
    <property type="entry name" value="Peripla_BP_3"/>
    <property type="match status" value="1"/>
</dbReference>
<dbReference type="InterPro" id="IPR046335">
    <property type="entry name" value="LacI/GalR-like_sensor"/>
</dbReference>
<dbReference type="InterPro" id="IPR028082">
    <property type="entry name" value="Peripla_BP_I"/>
</dbReference>
<keyword evidence="7" id="KW-1185">Reference proteome</keyword>
<evidence type="ECO:0000256" key="1">
    <source>
        <dbReference type="ARBA" id="ARBA00022491"/>
    </source>
</evidence>
<dbReference type="GO" id="GO:0003700">
    <property type="term" value="F:DNA-binding transcription factor activity"/>
    <property type="evidence" value="ECO:0007669"/>
    <property type="project" value="TreeGrafter"/>
</dbReference>
<keyword evidence="4" id="KW-0804">Transcription</keyword>
<organism evidence="6 7">
    <name type="scientific">Pelagibius litoralis</name>
    <dbReference type="NCBI Taxonomy" id="374515"/>
    <lineage>
        <taxon>Bacteria</taxon>
        <taxon>Pseudomonadati</taxon>
        <taxon>Pseudomonadota</taxon>
        <taxon>Alphaproteobacteria</taxon>
        <taxon>Rhodospirillales</taxon>
        <taxon>Rhodovibrionaceae</taxon>
        <taxon>Pelagibius</taxon>
    </lineage>
</organism>
<dbReference type="RefSeq" id="WP_167225709.1">
    <property type="nucleotide sequence ID" value="NZ_JAAQPH010000010.1"/>
</dbReference>
<dbReference type="SUPFAM" id="SSF53822">
    <property type="entry name" value="Periplasmic binding protein-like I"/>
    <property type="match status" value="1"/>
</dbReference>
<evidence type="ECO:0000256" key="4">
    <source>
        <dbReference type="ARBA" id="ARBA00023163"/>
    </source>
</evidence>
<keyword evidence="1" id="KW-0678">Repressor</keyword>
<dbReference type="AlphaFoldDB" id="A0A967K7D5"/>
<accession>A0A967K7D5</accession>
<dbReference type="Gene3D" id="3.40.50.2300">
    <property type="match status" value="2"/>
</dbReference>
<reference evidence="6" key="1">
    <citation type="submission" date="2020-03" db="EMBL/GenBank/DDBJ databases">
        <title>Genome of Pelagibius litoralis DSM 21314T.</title>
        <authorList>
            <person name="Wang G."/>
        </authorList>
    </citation>
    <scope>NUCLEOTIDE SEQUENCE</scope>
    <source>
        <strain evidence="6">DSM 21314</strain>
    </source>
</reference>
<dbReference type="Gene3D" id="1.10.260.40">
    <property type="entry name" value="lambda repressor-like DNA-binding domains"/>
    <property type="match status" value="1"/>
</dbReference>
<sequence>MTLREVAEAAGVSRSAVSRTFTEGASVSPRTRKKVEKAARELGYRPNFLARSLTTKRTALIGLLSNNFQNPAFMEVFDLFTAGLQERGLRPLLVNQSDEDDPQASLEMLMQYSVDGLIVASSTLPPQFSKALAETRLPVVHAFGKPSPPFKVNVVGIDNVHGGELAADLLIERGYRSVAFLGGPRTATSTEDRLAGFERRLGLAGIGLAQTRFAETYSYGAGRQAMTALLDQSPVEAVFCGDDILCMGARDVCRERGLRVPEEIGLIGFNDIAMADWTAYDLTTIRQPIRDIIIAAVELVVRLVEEPGRSAEARIFPCRAVERGTLRPL</sequence>
<dbReference type="CDD" id="cd01392">
    <property type="entry name" value="HTH_LacI"/>
    <property type="match status" value="1"/>
</dbReference>
<protein>
    <submittedName>
        <fullName evidence="6">LacI family transcriptional regulator</fullName>
    </submittedName>
</protein>
<evidence type="ECO:0000256" key="2">
    <source>
        <dbReference type="ARBA" id="ARBA00023015"/>
    </source>
</evidence>
<keyword evidence="3" id="KW-0238">DNA-binding</keyword>
<dbReference type="PROSITE" id="PS50932">
    <property type="entry name" value="HTH_LACI_2"/>
    <property type="match status" value="1"/>
</dbReference>
<evidence type="ECO:0000256" key="3">
    <source>
        <dbReference type="ARBA" id="ARBA00023125"/>
    </source>
</evidence>
<dbReference type="CDD" id="cd06278">
    <property type="entry name" value="PBP1_LacI-like"/>
    <property type="match status" value="1"/>
</dbReference>
<dbReference type="Proteomes" id="UP000761264">
    <property type="component" value="Unassembled WGS sequence"/>
</dbReference>
<proteinExistence type="predicted"/>
<dbReference type="PANTHER" id="PTHR30146">
    <property type="entry name" value="LACI-RELATED TRANSCRIPTIONAL REPRESSOR"/>
    <property type="match status" value="1"/>
</dbReference>